<dbReference type="PANTHER" id="PTHR11579:SF18">
    <property type="entry name" value="PROTEIN-L-ISOASPARTATE O-METHYLTRANSFERASE"/>
    <property type="match status" value="1"/>
</dbReference>
<evidence type="ECO:0000256" key="1">
    <source>
        <dbReference type="ARBA" id="ARBA00005369"/>
    </source>
</evidence>
<evidence type="ECO:0000313" key="4">
    <source>
        <dbReference type="EMBL" id="PZX15990.1"/>
    </source>
</evidence>
<keyword evidence="4" id="KW-0808">Transferase</keyword>
<keyword evidence="5" id="KW-1185">Reference proteome</keyword>
<evidence type="ECO:0000313" key="5">
    <source>
        <dbReference type="Proteomes" id="UP000248916"/>
    </source>
</evidence>
<evidence type="ECO:0000256" key="2">
    <source>
        <dbReference type="ARBA" id="ARBA00013346"/>
    </source>
</evidence>
<dbReference type="OrthoDB" id="9798496at2"/>
<dbReference type="CDD" id="cd02440">
    <property type="entry name" value="AdoMet_MTases"/>
    <property type="match status" value="1"/>
</dbReference>
<dbReference type="GO" id="GO:0005737">
    <property type="term" value="C:cytoplasm"/>
    <property type="evidence" value="ECO:0007669"/>
    <property type="project" value="TreeGrafter"/>
</dbReference>
<dbReference type="GO" id="GO:0032259">
    <property type="term" value="P:methylation"/>
    <property type="evidence" value="ECO:0007669"/>
    <property type="project" value="UniProtKB-KW"/>
</dbReference>
<sequence length="217" mass="23557">MADYALRRRMMVDTQVRPSDVTKFPVIDAMSRIKRELFVPLRLKEAAYLGENLPLARDRVILEPRTMAKMLDALDVSPTDLVLDLGPGMGYSAAVLAYLAEAVVAVEPDEMMASEAEAALSEAGIDNVAIHRGPLEDGLAKYGPYDVIAIEGAVDVFPSALADQLAEGGRVACIFMERALGVCRLGIKIDGRINWRYAFNASAPVLPGFAGKREFSL</sequence>
<organism evidence="4 5">
    <name type="scientific">Palleronia aestuarii</name>
    <dbReference type="NCBI Taxonomy" id="568105"/>
    <lineage>
        <taxon>Bacteria</taxon>
        <taxon>Pseudomonadati</taxon>
        <taxon>Pseudomonadota</taxon>
        <taxon>Alphaproteobacteria</taxon>
        <taxon>Rhodobacterales</taxon>
        <taxon>Roseobacteraceae</taxon>
        <taxon>Palleronia</taxon>
    </lineage>
</organism>
<reference evidence="4 5" key="1">
    <citation type="submission" date="2018-06" db="EMBL/GenBank/DDBJ databases">
        <title>Genomic Encyclopedia of Archaeal and Bacterial Type Strains, Phase II (KMG-II): from individual species to whole genera.</title>
        <authorList>
            <person name="Goeker M."/>
        </authorList>
    </citation>
    <scope>NUCLEOTIDE SEQUENCE [LARGE SCALE GENOMIC DNA]</scope>
    <source>
        <strain evidence="4 5">DSM 22009</strain>
    </source>
</reference>
<evidence type="ECO:0000256" key="3">
    <source>
        <dbReference type="ARBA" id="ARBA00030757"/>
    </source>
</evidence>
<dbReference type="InterPro" id="IPR029063">
    <property type="entry name" value="SAM-dependent_MTases_sf"/>
</dbReference>
<dbReference type="SUPFAM" id="SSF53335">
    <property type="entry name" value="S-adenosyl-L-methionine-dependent methyltransferases"/>
    <property type="match status" value="1"/>
</dbReference>
<accession>A0A2W7N7E4</accession>
<name>A0A2W7N7E4_9RHOB</name>
<comment type="caution">
    <text evidence="4">The sequence shown here is derived from an EMBL/GenBank/DDBJ whole genome shotgun (WGS) entry which is preliminary data.</text>
</comment>
<dbReference type="PANTHER" id="PTHR11579">
    <property type="entry name" value="PROTEIN-L-ISOASPARTATE O-METHYLTRANSFERASE"/>
    <property type="match status" value="1"/>
</dbReference>
<dbReference type="Pfam" id="PF01135">
    <property type="entry name" value="PCMT"/>
    <property type="match status" value="1"/>
</dbReference>
<comment type="similarity">
    <text evidence="1">Belongs to the methyltransferase superfamily. L-isoaspartyl/D-aspartyl protein methyltransferase family.</text>
</comment>
<dbReference type="InterPro" id="IPR000682">
    <property type="entry name" value="PCMT"/>
</dbReference>
<dbReference type="GO" id="GO:0004719">
    <property type="term" value="F:protein-L-isoaspartate (D-aspartate) O-methyltransferase activity"/>
    <property type="evidence" value="ECO:0007669"/>
    <property type="project" value="InterPro"/>
</dbReference>
<gene>
    <name evidence="4" type="ORF">LX81_02260</name>
</gene>
<keyword evidence="4" id="KW-0489">Methyltransferase</keyword>
<dbReference type="Proteomes" id="UP000248916">
    <property type="component" value="Unassembled WGS sequence"/>
</dbReference>
<protein>
    <recommendedName>
        <fullName evidence="2">Protein-L-isoaspartate O-methyltransferase</fullName>
    </recommendedName>
    <alternativeName>
        <fullName evidence="3">Protein L-isoaspartyl methyltransferase</fullName>
    </alternativeName>
</protein>
<proteinExistence type="inferred from homology"/>
<dbReference type="RefSeq" id="WP_111537405.1">
    <property type="nucleotide sequence ID" value="NZ_QKZL01000008.1"/>
</dbReference>
<dbReference type="AlphaFoldDB" id="A0A2W7N7E4"/>
<dbReference type="Gene3D" id="3.40.50.150">
    <property type="entry name" value="Vaccinia Virus protein VP39"/>
    <property type="match status" value="1"/>
</dbReference>
<dbReference type="EMBL" id="QKZL01000008">
    <property type="protein sequence ID" value="PZX15990.1"/>
    <property type="molecule type" value="Genomic_DNA"/>
</dbReference>